<evidence type="ECO:0000256" key="2">
    <source>
        <dbReference type="ARBA" id="ARBA00001947"/>
    </source>
</evidence>
<reference evidence="14 15" key="1">
    <citation type="submission" date="2019-02" db="EMBL/GenBank/DDBJ databases">
        <title>Deep-cultivation of Planctomycetes and their phenomic and genomic characterization uncovers novel biology.</title>
        <authorList>
            <person name="Wiegand S."/>
            <person name="Jogler M."/>
            <person name="Boedeker C."/>
            <person name="Pinto D."/>
            <person name="Vollmers J."/>
            <person name="Rivas-Marin E."/>
            <person name="Kohn T."/>
            <person name="Peeters S.H."/>
            <person name="Heuer A."/>
            <person name="Rast P."/>
            <person name="Oberbeckmann S."/>
            <person name="Bunk B."/>
            <person name="Jeske O."/>
            <person name="Meyerdierks A."/>
            <person name="Storesund J.E."/>
            <person name="Kallscheuer N."/>
            <person name="Luecker S."/>
            <person name="Lage O.M."/>
            <person name="Pohl T."/>
            <person name="Merkel B.J."/>
            <person name="Hornburger P."/>
            <person name="Mueller R.-W."/>
            <person name="Bruemmer F."/>
            <person name="Labrenz M."/>
            <person name="Spormann A.M."/>
            <person name="Op den Camp H."/>
            <person name="Overmann J."/>
            <person name="Amann R."/>
            <person name="Jetten M.S.M."/>
            <person name="Mascher T."/>
            <person name="Medema M.H."/>
            <person name="Devos D.P."/>
            <person name="Kaster A.-K."/>
            <person name="Ovreas L."/>
            <person name="Rohde M."/>
            <person name="Galperin M.Y."/>
            <person name="Jogler C."/>
        </authorList>
    </citation>
    <scope>NUCLEOTIDE SEQUENCE [LARGE SCALE GENOMIC DNA]</scope>
    <source>
        <strain evidence="14 15">Mal48</strain>
    </source>
</reference>
<feature type="domain" description="3-dehydroquinate synthase C-terminal" evidence="13">
    <location>
        <begin position="193"/>
        <end position="340"/>
    </location>
</feature>
<evidence type="ECO:0000256" key="7">
    <source>
        <dbReference type="ARBA" id="ARBA00023027"/>
    </source>
</evidence>
<protein>
    <recommendedName>
        <fullName evidence="10 11">3-dehydroquinate synthase</fullName>
        <shortName evidence="10">DHQS</shortName>
        <ecNumber evidence="10 11">4.2.3.4</ecNumber>
    </recommendedName>
</protein>
<dbReference type="GO" id="GO:0008652">
    <property type="term" value="P:amino acid biosynthetic process"/>
    <property type="evidence" value="ECO:0007669"/>
    <property type="project" value="UniProtKB-KW"/>
</dbReference>
<dbReference type="InterPro" id="IPR016037">
    <property type="entry name" value="DHQ_synth_AroB"/>
</dbReference>
<evidence type="ECO:0000256" key="5">
    <source>
        <dbReference type="ARBA" id="ARBA00022741"/>
    </source>
</evidence>
<evidence type="ECO:0000256" key="1">
    <source>
        <dbReference type="ARBA" id="ARBA00001911"/>
    </source>
</evidence>
<dbReference type="PIRSF" id="PIRSF001455">
    <property type="entry name" value="DHQ_synth"/>
    <property type="match status" value="1"/>
</dbReference>
<evidence type="ECO:0000256" key="10">
    <source>
        <dbReference type="HAMAP-Rule" id="MF_00110"/>
    </source>
</evidence>
<name>A0A517QSW4_9PLAN</name>
<feature type="binding site" evidence="10">
    <location>
        <begin position="117"/>
        <end position="121"/>
    </location>
    <ligand>
        <name>NAD(+)</name>
        <dbReference type="ChEBI" id="CHEBI:57540"/>
    </ligand>
</feature>
<keyword evidence="10" id="KW-0028">Amino-acid biosynthesis</keyword>
<dbReference type="RefSeq" id="WP_145203144.1">
    <property type="nucleotide sequence ID" value="NZ_CP036267.1"/>
</dbReference>
<sequence length="378" mass="41575">MSNQETSHVPVNLGDRSYEILIGQGLLKQTAEIIHPWLVAKAGEREHPSAFLVTDQNVTSYAEAVSQSLESQGWRTTTFTMEPGETSKSIEVISKAWDSLVEFRADRRTVVIAIGGGVVGDSAGFMAATFNRGLPFVQIPTTLLADVDSSVGGKVGINHPQAKNLIGAFHQPLGVLIDTQTFKTLPDREYKAGWAEVIKYGVILDEEFFAFLEQNIGPIQQREETVLRAAISRSCELKAQVVEQDEYERTGLRAVLNYGHTYCHAFEALTGYGELLHGEAVSIGIVYASRLAEKMGRIEQQLTDQQIGLLDAVGLPLNVTSPERISVEEIIGRMKLDKKTVGGKLRFVLPTRLGHVELVEDVPEELVRETLIEGGFKS</sequence>
<evidence type="ECO:0000256" key="4">
    <source>
        <dbReference type="ARBA" id="ARBA00022723"/>
    </source>
</evidence>
<comment type="cofactor">
    <cofactor evidence="2">
        <name>Zn(2+)</name>
        <dbReference type="ChEBI" id="CHEBI:29105"/>
    </cofactor>
</comment>
<keyword evidence="10" id="KW-0057">Aromatic amino acid biosynthesis</keyword>
<feature type="binding site" evidence="10">
    <location>
        <position position="196"/>
    </location>
    <ligand>
        <name>Zn(2+)</name>
        <dbReference type="ChEBI" id="CHEBI:29105"/>
    </ligand>
</feature>
<keyword evidence="9 10" id="KW-0170">Cobalt</keyword>
<evidence type="ECO:0000313" key="14">
    <source>
        <dbReference type="EMBL" id="QDT34735.1"/>
    </source>
</evidence>
<dbReference type="EMBL" id="CP036267">
    <property type="protein sequence ID" value="QDT34735.1"/>
    <property type="molecule type" value="Genomic_DNA"/>
</dbReference>
<feature type="binding site" evidence="10">
    <location>
        <position position="163"/>
    </location>
    <ligand>
        <name>NAD(+)</name>
        <dbReference type="ChEBI" id="CHEBI:57540"/>
    </ligand>
</feature>
<dbReference type="InterPro" id="IPR030963">
    <property type="entry name" value="DHQ_synth_fam"/>
</dbReference>
<dbReference type="Proteomes" id="UP000315724">
    <property type="component" value="Chromosome"/>
</dbReference>
<accession>A0A517QSW4</accession>
<gene>
    <name evidence="14" type="primary">aroB_2</name>
    <name evidence="10" type="synonym">aroB</name>
    <name evidence="14" type="ORF">Mal48_40070</name>
</gene>
<dbReference type="GO" id="GO:0046872">
    <property type="term" value="F:metal ion binding"/>
    <property type="evidence" value="ECO:0007669"/>
    <property type="project" value="UniProtKB-KW"/>
</dbReference>
<dbReference type="UniPathway" id="UPA00053">
    <property type="reaction ID" value="UER00085"/>
</dbReference>
<comment type="similarity">
    <text evidence="10">Belongs to the sugar phosphate cyclases superfamily. Dehydroquinate synthase family.</text>
</comment>
<keyword evidence="5 10" id="KW-0547">Nucleotide-binding</keyword>
<evidence type="ECO:0000256" key="6">
    <source>
        <dbReference type="ARBA" id="ARBA00022833"/>
    </source>
</evidence>
<dbReference type="OrthoDB" id="9806583at2"/>
<comment type="pathway">
    <text evidence="10">Metabolic intermediate biosynthesis; chorismate biosynthesis; chorismate from D-erythrose 4-phosphate and phosphoenolpyruvate: step 2/7.</text>
</comment>
<dbReference type="PANTHER" id="PTHR43622">
    <property type="entry name" value="3-DEHYDROQUINATE SYNTHASE"/>
    <property type="match status" value="1"/>
</dbReference>
<keyword evidence="8 10" id="KW-0456">Lyase</keyword>
<feature type="binding site" evidence="10">
    <location>
        <begin position="181"/>
        <end position="184"/>
    </location>
    <ligand>
        <name>NAD(+)</name>
        <dbReference type="ChEBI" id="CHEBI:57540"/>
    </ligand>
</feature>
<keyword evidence="10" id="KW-0963">Cytoplasm</keyword>
<dbReference type="SUPFAM" id="SSF56796">
    <property type="entry name" value="Dehydroquinate synthase-like"/>
    <property type="match status" value="1"/>
</dbReference>
<dbReference type="CDD" id="cd08195">
    <property type="entry name" value="DHQS"/>
    <property type="match status" value="1"/>
</dbReference>
<feature type="domain" description="3-dehydroquinate synthase N-terminal" evidence="12">
    <location>
        <begin position="79"/>
        <end position="191"/>
    </location>
</feature>
<dbReference type="Pfam" id="PF01761">
    <property type="entry name" value="DHQ_synthase"/>
    <property type="match status" value="1"/>
</dbReference>
<dbReference type="GO" id="GO:0000166">
    <property type="term" value="F:nucleotide binding"/>
    <property type="evidence" value="ECO:0007669"/>
    <property type="project" value="UniProtKB-KW"/>
</dbReference>
<dbReference type="InterPro" id="IPR030960">
    <property type="entry name" value="DHQS/DOIS_N"/>
</dbReference>
<comment type="cofactor">
    <cofactor evidence="10">
        <name>Co(2+)</name>
        <dbReference type="ChEBI" id="CHEBI:48828"/>
    </cofactor>
    <cofactor evidence="10">
        <name>Zn(2+)</name>
        <dbReference type="ChEBI" id="CHEBI:29105"/>
    </cofactor>
    <text evidence="10">Binds 1 divalent metal cation per subunit. Can use either Co(2+) or Zn(2+).</text>
</comment>
<dbReference type="Gene3D" id="1.20.1090.10">
    <property type="entry name" value="Dehydroquinate synthase-like - alpha domain"/>
    <property type="match status" value="1"/>
</dbReference>
<dbReference type="Gene3D" id="3.40.50.1970">
    <property type="match status" value="1"/>
</dbReference>
<comment type="cofactor">
    <cofactor evidence="1 10">
        <name>NAD(+)</name>
        <dbReference type="ChEBI" id="CHEBI:57540"/>
    </cofactor>
</comment>
<comment type="caution">
    <text evidence="10">Lacks conserved residue(s) required for the propagation of feature annotation.</text>
</comment>
<dbReference type="Pfam" id="PF24621">
    <property type="entry name" value="DHQS_C"/>
    <property type="match status" value="1"/>
</dbReference>
<dbReference type="GO" id="GO:0003856">
    <property type="term" value="F:3-dehydroquinate synthase activity"/>
    <property type="evidence" value="ECO:0007669"/>
    <property type="project" value="UniProtKB-UniRule"/>
</dbReference>
<feature type="binding site" evidence="10">
    <location>
        <position position="154"/>
    </location>
    <ligand>
        <name>NAD(+)</name>
        <dbReference type="ChEBI" id="CHEBI:57540"/>
    </ligand>
</feature>
<dbReference type="InterPro" id="IPR050071">
    <property type="entry name" value="Dehydroquinate_synthase"/>
</dbReference>
<organism evidence="14 15">
    <name type="scientific">Thalassoglobus polymorphus</name>
    <dbReference type="NCBI Taxonomy" id="2527994"/>
    <lineage>
        <taxon>Bacteria</taxon>
        <taxon>Pseudomonadati</taxon>
        <taxon>Planctomycetota</taxon>
        <taxon>Planctomycetia</taxon>
        <taxon>Planctomycetales</taxon>
        <taxon>Planctomycetaceae</taxon>
        <taxon>Thalassoglobus</taxon>
    </lineage>
</organism>
<keyword evidence="15" id="KW-1185">Reference proteome</keyword>
<evidence type="ECO:0000256" key="9">
    <source>
        <dbReference type="ARBA" id="ARBA00023285"/>
    </source>
</evidence>
<dbReference type="HAMAP" id="MF_00110">
    <property type="entry name" value="DHQ_synthase"/>
    <property type="match status" value="1"/>
</dbReference>
<feature type="binding site" evidence="10">
    <location>
        <position position="277"/>
    </location>
    <ligand>
        <name>Zn(2+)</name>
        <dbReference type="ChEBI" id="CHEBI:29105"/>
    </ligand>
</feature>
<dbReference type="GO" id="GO:0005737">
    <property type="term" value="C:cytoplasm"/>
    <property type="evidence" value="ECO:0007669"/>
    <property type="project" value="UniProtKB-SubCell"/>
</dbReference>
<evidence type="ECO:0000256" key="8">
    <source>
        <dbReference type="ARBA" id="ARBA00023239"/>
    </source>
</evidence>
<dbReference type="GO" id="GO:0009073">
    <property type="term" value="P:aromatic amino acid family biosynthetic process"/>
    <property type="evidence" value="ECO:0007669"/>
    <property type="project" value="UniProtKB-KW"/>
</dbReference>
<dbReference type="FunFam" id="3.40.50.1970:FF:000007">
    <property type="entry name" value="Pentafunctional AROM polypeptide"/>
    <property type="match status" value="1"/>
</dbReference>
<comment type="function">
    <text evidence="3 10">Catalyzes the conversion of 3-deoxy-D-arabino-heptulosonate 7-phosphate (DAHP) to dehydroquinate (DHQ).</text>
</comment>
<keyword evidence="4 10" id="KW-0479">Metal-binding</keyword>
<evidence type="ECO:0000259" key="12">
    <source>
        <dbReference type="Pfam" id="PF01761"/>
    </source>
</evidence>
<dbReference type="NCBIfam" id="TIGR01357">
    <property type="entry name" value="aroB"/>
    <property type="match status" value="1"/>
</dbReference>
<dbReference type="EC" id="4.2.3.4" evidence="10 11"/>
<dbReference type="AlphaFoldDB" id="A0A517QSW4"/>
<evidence type="ECO:0000256" key="11">
    <source>
        <dbReference type="NCBIfam" id="TIGR01357"/>
    </source>
</evidence>
<feature type="binding site" evidence="10">
    <location>
        <position position="260"/>
    </location>
    <ligand>
        <name>Zn(2+)</name>
        <dbReference type="ChEBI" id="CHEBI:29105"/>
    </ligand>
</feature>
<feature type="binding site" evidence="10">
    <location>
        <begin position="141"/>
        <end position="142"/>
    </location>
    <ligand>
        <name>NAD(+)</name>
        <dbReference type="ChEBI" id="CHEBI:57540"/>
    </ligand>
</feature>
<dbReference type="GO" id="GO:0009423">
    <property type="term" value="P:chorismate biosynthetic process"/>
    <property type="evidence" value="ECO:0007669"/>
    <property type="project" value="UniProtKB-UniRule"/>
</dbReference>
<comment type="subcellular location">
    <subcellularLocation>
        <location evidence="10">Cytoplasm</location>
    </subcellularLocation>
</comment>
<evidence type="ECO:0000313" key="15">
    <source>
        <dbReference type="Proteomes" id="UP000315724"/>
    </source>
</evidence>
<dbReference type="KEGG" id="tpol:Mal48_40070"/>
<comment type="catalytic activity">
    <reaction evidence="10">
        <text>7-phospho-2-dehydro-3-deoxy-D-arabino-heptonate = 3-dehydroquinate + phosphate</text>
        <dbReference type="Rhea" id="RHEA:21968"/>
        <dbReference type="ChEBI" id="CHEBI:32364"/>
        <dbReference type="ChEBI" id="CHEBI:43474"/>
        <dbReference type="ChEBI" id="CHEBI:58394"/>
        <dbReference type="EC" id="4.2.3.4"/>
    </reaction>
</comment>
<dbReference type="InterPro" id="IPR056179">
    <property type="entry name" value="DHQS_C"/>
</dbReference>
<dbReference type="PANTHER" id="PTHR43622:SF1">
    <property type="entry name" value="3-DEHYDROQUINATE SYNTHASE"/>
    <property type="match status" value="1"/>
</dbReference>
<evidence type="ECO:0000259" key="13">
    <source>
        <dbReference type="Pfam" id="PF24621"/>
    </source>
</evidence>
<evidence type="ECO:0000256" key="3">
    <source>
        <dbReference type="ARBA" id="ARBA00003485"/>
    </source>
</evidence>
<keyword evidence="7 10" id="KW-0520">NAD</keyword>
<keyword evidence="6 10" id="KW-0862">Zinc</keyword>
<proteinExistence type="inferred from homology"/>